<dbReference type="Gene3D" id="3.40.50.740">
    <property type="match status" value="2"/>
</dbReference>
<dbReference type="PROSITE" id="PS51669">
    <property type="entry name" value="4FE4S_MOW_BIS_MGD"/>
    <property type="match status" value="1"/>
</dbReference>
<evidence type="ECO:0000313" key="7">
    <source>
        <dbReference type="EMBL" id="MCP2178052.1"/>
    </source>
</evidence>
<dbReference type="RefSeq" id="WP_253663014.1">
    <property type="nucleotide sequence ID" value="NZ_BAAAJQ010000003.1"/>
</dbReference>
<name>A0ABT1HJD3_9NOCA</name>
<keyword evidence="5" id="KW-0411">Iron-sulfur</keyword>
<keyword evidence="3" id="KW-0560">Oxidoreductase</keyword>
<comment type="caution">
    <text evidence="7">The sequence shown here is derived from an EMBL/GenBank/DDBJ whole genome shotgun (WGS) entry which is preliminary data.</text>
</comment>
<keyword evidence="4" id="KW-0408">Iron</keyword>
<dbReference type="InterPro" id="IPR009010">
    <property type="entry name" value="Asp_de-COase-like_dom_sf"/>
</dbReference>
<dbReference type="Proteomes" id="UP001206895">
    <property type="component" value="Unassembled WGS sequence"/>
</dbReference>
<dbReference type="Pfam" id="PF04879">
    <property type="entry name" value="Molybdop_Fe4S4"/>
    <property type="match status" value="1"/>
</dbReference>
<dbReference type="InterPro" id="IPR050123">
    <property type="entry name" value="Prok_molybdopt-oxidoreductase"/>
</dbReference>
<dbReference type="Pfam" id="PF00384">
    <property type="entry name" value="Molybdopterin"/>
    <property type="match status" value="1"/>
</dbReference>
<dbReference type="PROSITE" id="PS00490">
    <property type="entry name" value="MOLYBDOPTERIN_PROK_2"/>
    <property type="match status" value="1"/>
</dbReference>
<evidence type="ECO:0000256" key="1">
    <source>
        <dbReference type="ARBA" id="ARBA00022485"/>
    </source>
</evidence>
<dbReference type="Gene3D" id="2.40.40.20">
    <property type="match status" value="1"/>
</dbReference>
<dbReference type="EMBL" id="JAMTCJ010000004">
    <property type="protein sequence ID" value="MCP2178052.1"/>
    <property type="molecule type" value="Genomic_DNA"/>
</dbReference>
<evidence type="ECO:0000256" key="4">
    <source>
        <dbReference type="ARBA" id="ARBA00023004"/>
    </source>
</evidence>
<dbReference type="SUPFAM" id="SSF53706">
    <property type="entry name" value="Formate dehydrogenase/DMSO reductase, domains 1-3"/>
    <property type="match status" value="1"/>
</dbReference>
<dbReference type="PANTHER" id="PTHR43105">
    <property type="entry name" value="RESPIRATORY NITRATE REDUCTASE"/>
    <property type="match status" value="1"/>
</dbReference>
<dbReference type="Gene3D" id="2.20.25.90">
    <property type="entry name" value="ADC-like domains"/>
    <property type="match status" value="1"/>
</dbReference>
<evidence type="ECO:0000259" key="6">
    <source>
        <dbReference type="PROSITE" id="PS51669"/>
    </source>
</evidence>
<dbReference type="Pfam" id="PF01568">
    <property type="entry name" value="Molydop_binding"/>
    <property type="match status" value="1"/>
</dbReference>
<feature type="domain" description="4Fe-4S Mo/W bis-MGD-type" evidence="6">
    <location>
        <begin position="9"/>
        <end position="65"/>
    </location>
</feature>
<gene>
    <name evidence="7" type="ORF">LX13_003893</name>
</gene>
<dbReference type="SUPFAM" id="SSF50692">
    <property type="entry name" value="ADC-like"/>
    <property type="match status" value="1"/>
</dbReference>
<dbReference type="InterPro" id="IPR006963">
    <property type="entry name" value="Mopterin_OxRdtase_4Fe-4S_dom"/>
</dbReference>
<reference evidence="7 8" key="1">
    <citation type="submission" date="2022-06" db="EMBL/GenBank/DDBJ databases">
        <title>Genomic Encyclopedia of Archaeal and Bacterial Type Strains, Phase II (KMG-II): from individual species to whole genera.</title>
        <authorList>
            <person name="Goeker M."/>
        </authorList>
    </citation>
    <scope>NUCLEOTIDE SEQUENCE [LARGE SCALE GENOMIC DNA]</scope>
    <source>
        <strain evidence="7 8">DSM 44693</strain>
    </source>
</reference>
<evidence type="ECO:0000256" key="3">
    <source>
        <dbReference type="ARBA" id="ARBA00023002"/>
    </source>
</evidence>
<organism evidence="7 8">
    <name type="scientific">Williamsia maris</name>
    <dbReference type="NCBI Taxonomy" id="72806"/>
    <lineage>
        <taxon>Bacteria</taxon>
        <taxon>Bacillati</taxon>
        <taxon>Actinomycetota</taxon>
        <taxon>Actinomycetes</taxon>
        <taxon>Mycobacteriales</taxon>
        <taxon>Nocardiaceae</taxon>
        <taxon>Williamsia</taxon>
    </lineage>
</organism>
<dbReference type="PANTHER" id="PTHR43105:SF9">
    <property type="entry name" value="NADPH-FE(3+) OXIDOREDUCTASE SUBUNIT ALPHA"/>
    <property type="match status" value="1"/>
</dbReference>
<proteinExistence type="predicted"/>
<protein>
    <submittedName>
        <fullName evidence="7">Anaerobic selenocysteine-containing dehydrogenase</fullName>
    </submittedName>
</protein>
<keyword evidence="2" id="KW-0479">Metal-binding</keyword>
<accession>A0ABT1HJD3</accession>
<sequence length="839" mass="92309">MAHDEQPTPKWQKTACILCECNCGLEVLVKDGSLTKIRGDKDHPASQGYSCEKPLRLDRYQNGAHRIDTPLRRRTDGTYEQISWDIALDEIAERLAAVRDTHGGERIFFYGGGGQGNHLGGAYGRALFNAVGAKYMSNALAQEKTSEAYVDQQLYGSHTSGDFEKTEVAVFVGKNPWQSHGVARARPTLKEMARDPQRSIIVIDPRKSETAAMADHHLQIKPGTDVWCLGALDATLVQENLIDSQWLTAHAVGVEEVLELFRKIDIADYARRCGVAEESIRSAARRIGRATSVATYEDLGVQQSPNSTVSSYLQKMLWILTGSFAKPGGMHIHSWVFPLAGPWFPIERESTVPLDRTRRVVGLMSMRYGAAAMRAVFSRLDGEKASGRIAERIARRTLKAFFASVAVPAADPIARLVGNGTQEGFTPVTGARIIGGLIPANSIADEILTDHPDRLRALWIDSSNPLHSLADSNRFRRAMRSLDVSVVVDVALTETARAADYVLPAASQFEKYEASLFTLHFPHNTFQMRRPLMSPMPGTRSEPEIYAALIDRLHLVDSTVISALTAAAKVGRSAYSLALFSTLEQQKQLAGLLPYILYRTLGATFAPGDEAQALIWGFAQLATIAQPDAARRAGFTDDGDGQGEHLFGAICDRHEGVVFTDDTYSDAWSYVRHADKKFHLMIPELMDEIRRLDAEEPCYTTAEFPFVLSAGERRSFTANVIIRDPDWRRRDKSGALRMSAQDAAELAVDTGDIVRLTTETGTATTTVEISDMMQPGHVSLPNGMGVSYPGPNGETVIGVPLNTLTTVTRRDKFFGNPWHKTVPVRIEVLDSAAPPPARF</sequence>
<dbReference type="Gene3D" id="3.40.228.10">
    <property type="entry name" value="Dimethylsulfoxide Reductase, domain 2"/>
    <property type="match status" value="1"/>
</dbReference>
<dbReference type="SMART" id="SM00926">
    <property type="entry name" value="Molybdop_Fe4S4"/>
    <property type="match status" value="1"/>
</dbReference>
<dbReference type="InterPro" id="IPR006655">
    <property type="entry name" value="Mopterin_OxRdtase_prok_CS"/>
</dbReference>
<keyword evidence="1" id="KW-0004">4Fe-4S</keyword>
<dbReference type="InterPro" id="IPR006657">
    <property type="entry name" value="MoPterin_dinucl-bd_dom"/>
</dbReference>
<evidence type="ECO:0000256" key="5">
    <source>
        <dbReference type="ARBA" id="ARBA00023014"/>
    </source>
</evidence>
<keyword evidence="8" id="KW-1185">Reference proteome</keyword>
<dbReference type="InterPro" id="IPR006656">
    <property type="entry name" value="Mopterin_OxRdtase"/>
</dbReference>
<evidence type="ECO:0000256" key="2">
    <source>
        <dbReference type="ARBA" id="ARBA00022723"/>
    </source>
</evidence>
<evidence type="ECO:0000313" key="8">
    <source>
        <dbReference type="Proteomes" id="UP001206895"/>
    </source>
</evidence>